<dbReference type="Proteomes" id="UP000010846">
    <property type="component" value="Chromosome"/>
</dbReference>
<feature type="transmembrane region" description="Helical" evidence="1">
    <location>
        <begin position="98"/>
        <end position="121"/>
    </location>
</feature>
<evidence type="ECO:0000259" key="2">
    <source>
        <dbReference type="Pfam" id="PF18902"/>
    </source>
</evidence>
<gene>
    <name evidence="3" type="ordered locus">Halru_0940</name>
</gene>
<organism evidence="3 4">
    <name type="scientific">Halovivax ruber (strain DSM 18193 / JCM 13892 / XH-70)</name>
    <dbReference type="NCBI Taxonomy" id="797302"/>
    <lineage>
        <taxon>Archaea</taxon>
        <taxon>Methanobacteriati</taxon>
        <taxon>Methanobacteriota</taxon>
        <taxon>Stenosarchaea group</taxon>
        <taxon>Halobacteria</taxon>
        <taxon>Halobacteriales</taxon>
        <taxon>Natrialbaceae</taxon>
        <taxon>Halovivax</taxon>
    </lineage>
</organism>
<keyword evidence="1" id="KW-0472">Membrane</keyword>
<accession>L0I7K7</accession>
<feature type="domain" description="DUF5658" evidence="2">
    <location>
        <begin position="30"/>
        <end position="116"/>
    </location>
</feature>
<proteinExistence type="predicted"/>
<feature type="transmembrane region" description="Helical" evidence="1">
    <location>
        <begin position="27"/>
        <end position="49"/>
    </location>
</feature>
<evidence type="ECO:0000313" key="3">
    <source>
        <dbReference type="EMBL" id="AGB15560.1"/>
    </source>
</evidence>
<sequence length="122" mass="12761">MVRRPVHHDDGPASSWVAWLRGHERTLWVIALCFYGVGDAITTGIGLWGVEAVEVGPVVAPLVERYGPVGLLAAKGATLAAFYGLWRAISTPKRVAIPFALAVVGTAVTGWNVGVVSTGLAA</sequence>
<keyword evidence="1" id="KW-1133">Transmembrane helix</keyword>
<keyword evidence="1" id="KW-0812">Transmembrane</keyword>
<reference evidence="3" key="1">
    <citation type="submission" date="2011-09" db="EMBL/GenBank/DDBJ databases">
        <title>Complete sequence of Halovivax ruber XH-70.</title>
        <authorList>
            <consortium name="US DOE Joint Genome Institute"/>
            <person name="Lucas S."/>
            <person name="Han J."/>
            <person name="Lapidus A."/>
            <person name="Cheng J.-F."/>
            <person name="Goodwin L."/>
            <person name="Pitluck S."/>
            <person name="Peters L."/>
            <person name="Mikhailova N."/>
            <person name="Davenport K."/>
            <person name="Detter J.C."/>
            <person name="Han C."/>
            <person name="Tapia R."/>
            <person name="Land M."/>
            <person name="Hauser L."/>
            <person name="Kyrpides N."/>
            <person name="Ivanova N."/>
            <person name="Pagani I."/>
            <person name="Sproer C."/>
            <person name="Anderson I."/>
            <person name="Woyke T."/>
        </authorList>
    </citation>
    <scope>NUCLEOTIDE SEQUENCE</scope>
    <source>
        <strain evidence="3">XH-70</strain>
    </source>
</reference>
<dbReference type="HOGENOM" id="CLU_166566_0_0_2"/>
<dbReference type="KEGG" id="hru:Halru_0940"/>
<dbReference type="STRING" id="797302.Halru_0940"/>
<evidence type="ECO:0000313" key="4">
    <source>
        <dbReference type="Proteomes" id="UP000010846"/>
    </source>
</evidence>
<feature type="transmembrane region" description="Helical" evidence="1">
    <location>
        <begin position="69"/>
        <end position="86"/>
    </location>
</feature>
<protein>
    <recommendedName>
        <fullName evidence="2">DUF5658 domain-containing protein</fullName>
    </recommendedName>
</protein>
<dbReference type="AlphaFoldDB" id="L0I7K7"/>
<dbReference type="EMBL" id="CP003050">
    <property type="protein sequence ID" value="AGB15560.1"/>
    <property type="molecule type" value="Genomic_DNA"/>
</dbReference>
<dbReference type="eggNOG" id="arCOG04975">
    <property type="taxonomic scope" value="Archaea"/>
</dbReference>
<evidence type="ECO:0000256" key="1">
    <source>
        <dbReference type="SAM" id="Phobius"/>
    </source>
</evidence>
<name>L0I7K7_HALRX</name>
<dbReference type="Pfam" id="PF18902">
    <property type="entry name" value="DUF5658"/>
    <property type="match status" value="1"/>
</dbReference>
<keyword evidence="4" id="KW-1185">Reference proteome</keyword>
<dbReference type="InterPro" id="IPR043717">
    <property type="entry name" value="DUF5658"/>
</dbReference>